<dbReference type="PANTHER" id="PTHR10903:SF184">
    <property type="entry name" value="GTP-BINDING PROTEIN A"/>
    <property type="match status" value="1"/>
</dbReference>
<keyword evidence="3" id="KW-0863">Zinc-finger</keyword>
<dbReference type="SUPFAM" id="SSF57850">
    <property type="entry name" value="RING/U-box"/>
    <property type="match status" value="1"/>
</dbReference>
<dbReference type="InterPro" id="IPR006703">
    <property type="entry name" value="G_AIG1"/>
</dbReference>
<dbReference type="GO" id="GO:0005525">
    <property type="term" value="F:GTP binding"/>
    <property type="evidence" value="ECO:0007669"/>
    <property type="project" value="UniProtKB-KW"/>
</dbReference>
<dbReference type="SUPFAM" id="SSF52540">
    <property type="entry name" value="P-loop containing nucleoside triphosphate hydrolases"/>
    <property type="match status" value="1"/>
</dbReference>
<evidence type="ECO:0000256" key="1">
    <source>
        <dbReference type="ARBA" id="ARBA00022741"/>
    </source>
</evidence>
<evidence type="ECO:0000313" key="5">
    <source>
        <dbReference type="EMBL" id="EFA86077.1"/>
    </source>
</evidence>
<dbReference type="Gene3D" id="3.40.50.300">
    <property type="entry name" value="P-loop containing nucleotide triphosphate hydrolases"/>
    <property type="match status" value="1"/>
</dbReference>
<keyword evidence="3" id="KW-0862">Zinc</keyword>
<dbReference type="GeneID" id="31356844"/>
<dbReference type="EMBL" id="ADBJ01000004">
    <property type="protein sequence ID" value="EFA86077.1"/>
    <property type="molecule type" value="Genomic_DNA"/>
</dbReference>
<sequence>MGNSNSRALLNQEININNINNNNNNSVSINNNNTNINNNNPLLLSIGDIKEKQRIIVVGGSKVGKSSAINALLRDGVSKKDLEGPAKVGDINLVDGCTDNVYAYYNGNHILLDTIGFTDPRFTIEQKISGIYEVLFNYRIGFSLIIVVMAHNRFSEEEKQLFKLYETVFGKDFYSRSLLLITHNDQPSVSEETYYRLPHNPACWIHTVASKVWTESFYVDNGIDRGFYPRRATTKSKLLKLIYQHRLQESMMELKVCKLKHLLECIVRFFNLKGMTEMDRIYSAFVKNIKEEITNDIFITPCYHTFHFDCLRTWLLNNSTCPICRKELLNFVLLEERDSENQKVEI</sequence>
<dbReference type="Pfam" id="PF04548">
    <property type="entry name" value="AIG1"/>
    <property type="match status" value="1"/>
</dbReference>
<reference evidence="5 6" key="1">
    <citation type="journal article" date="2011" name="Genome Res.">
        <title>Phylogeny-wide analysis of social amoeba genomes highlights ancient origins for complex intercellular communication.</title>
        <authorList>
            <person name="Heidel A.J."/>
            <person name="Lawal H.M."/>
            <person name="Felder M."/>
            <person name="Schilde C."/>
            <person name="Helps N.R."/>
            <person name="Tunggal B."/>
            <person name="Rivero F."/>
            <person name="John U."/>
            <person name="Schleicher M."/>
            <person name="Eichinger L."/>
            <person name="Platzer M."/>
            <person name="Noegel A.A."/>
            <person name="Schaap P."/>
            <person name="Gloeckner G."/>
        </authorList>
    </citation>
    <scope>NUCLEOTIDE SEQUENCE [LARGE SCALE GENOMIC DNA]</scope>
    <source>
        <strain evidence="6">ATCC 26659 / Pp 5 / PN500</strain>
    </source>
</reference>
<dbReference type="RefSeq" id="XP_020438183.1">
    <property type="nucleotide sequence ID" value="XM_020572325.1"/>
</dbReference>
<evidence type="ECO:0000256" key="3">
    <source>
        <dbReference type="PROSITE-ProRule" id="PRU00175"/>
    </source>
</evidence>
<dbReference type="GO" id="GO:0008270">
    <property type="term" value="F:zinc ion binding"/>
    <property type="evidence" value="ECO:0007669"/>
    <property type="project" value="UniProtKB-KW"/>
</dbReference>
<evidence type="ECO:0000313" key="6">
    <source>
        <dbReference type="Proteomes" id="UP000001396"/>
    </source>
</evidence>
<protein>
    <recommendedName>
        <fullName evidence="4">RING-type domain-containing protein</fullName>
    </recommendedName>
</protein>
<dbReference type="Pfam" id="PF13639">
    <property type="entry name" value="zf-RING_2"/>
    <property type="match status" value="1"/>
</dbReference>
<keyword evidence="3" id="KW-0479">Metal-binding</keyword>
<keyword evidence="6" id="KW-1185">Reference proteome</keyword>
<dbReference type="Proteomes" id="UP000001396">
    <property type="component" value="Unassembled WGS sequence"/>
</dbReference>
<evidence type="ECO:0000256" key="2">
    <source>
        <dbReference type="ARBA" id="ARBA00023134"/>
    </source>
</evidence>
<keyword evidence="1" id="KW-0547">Nucleotide-binding</keyword>
<dbReference type="InterPro" id="IPR013083">
    <property type="entry name" value="Znf_RING/FYVE/PHD"/>
</dbReference>
<dbReference type="STRING" id="670386.D3AYQ0"/>
<dbReference type="InParanoid" id="D3AYQ0"/>
<name>D3AYQ0_HETP5</name>
<dbReference type="InterPro" id="IPR001841">
    <property type="entry name" value="Znf_RING"/>
</dbReference>
<dbReference type="PANTHER" id="PTHR10903">
    <property type="entry name" value="GTPASE, IMAP FAMILY MEMBER-RELATED"/>
    <property type="match status" value="1"/>
</dbReference>
<proteinExistence type="predicted"/>
<dbReference type="Gene3D" id="3.30.40.10">
    <property type="entry name" value="Zinc/RING finger domain, C3HC4 (zinc finger)"/>
    <property type="match status" value="1"/>
</dbReference>
<dbReference type="PROSITE" id="PS50089">
    <property type="entry name" value="ZF_RING_2"/>
    <property type="match status" value="1"/>
</dbReference>
<dbReference type="InterPro" id="IPR045058">
    <property type="entry name" value="GIMA/IAN/Toc"/>
</dbReference>
<accession>D3AYQ0</accession>
<evidence type="ECO:0000259" key="4">
    <source>
        <dbReference type="PROSITE" id="PS50089"/>
    </source>
</evidence>
<keyword evidence="2" id="KW-0342">GTP-binding</keyword>
<dbReference type="AlphaFoldDB" id="D3AYQ0"/>
<dbReference type="InterPro" id="IPR027417">
    <property type="entry name" value="P-loop_NTPase"/>
</dbReference>
<organism evidence="5 6">
    <name type="scientific">Heterostelium pallidum (strain ATCC 26659 / Pp 5 / PN500)</name>
    <name type="common">Cellular slime mold</name>
    <name type="synonym">Polysphondylium pallidum</name>
    <dbReference type="NCBI Taxonomy" id="670386"/>
    <lineage>
        <taxon>Eukaryota</taxon>
        <taxon>Amoebozoa</taxon>
        <taxon>Evosea</taxon>
        <taxon>Eumycetozoa</taxon>
        <taxon>Dictyostelia</taxon>
        <taxon>Acytosteliales</taxon>
        <taxon>Acytosteliaceae</taxon>
        <taxon>Heterostelium</taxon>
    </lineage>
</organism>
<gene>
    <name evidence="5" type="ORF">PPL_01314</name>
</gene>
<feature type="domain" description="RING-type" evidence="4">
    <location>
        <begin position="299"/>
        <end position="325"/>
    </location>
</feature>
<comment type="caution">
    <text evidence="5">The sequence shown here is derived from an EMBL/GenBank/DDBJ whole genome shotgun (WGS) entry which is preliminary data.</text>
</comment>